<evidence type="ECO:0000313" key="4">
    <source>
        <dbReference type="EMBL" id="KKM69731.1"/>
    </source>
</evidence>
<feature type="transmembrane region" description="Helical" evidence="3">
    <location>
        <begin position="242"/>
        <end position="259"/>
    </location>
</feature>
<feature type="transmembrane region" description="Helical" evidence="3">
    <location>
        <begin position="406"/>
        <end position="424"/>
    </location>
</feature>
<reference evidence="4" key="1">
    <citation type="journal article" date="2015" name="Nature">
        <title>Complex archaea that bridge the gap between prokaryotes and eukaryotes.</title>
        <authorList>
            <person name="Spang A."/>
            <person name="Saw J.H."/>
            <person name="Jorgensen S.L."/>
            <person name="Zaremba-Niedzwiedzka K."/>
            <person name="Martijn J."/>
            <person name="Lind A.E."/>
            <person name="van Eijk R."/>
            <person name="Schleper C."/>
            <person name="Guy L."/>
            <person name="Ettema T.J."/>
        </authorList>
    </citation>
    <scope>NUCLEOTIDE SEQUENCE</scope>
</reference>
<feature type="transmembrane region" description="Helical" evidence="3">
    <location>
        <begin position="165"/>
        <end position="181"/>
    </location>
</feature>
<comment type="caution">
    <text evidence="4">The sequence shown here is derived from an EMBL/GenBank/DDBJ whole genome shotgun (WGS) entry which is preliminary data.</text>
</comment>
<dbReference type="EMBL" id="LAZR01009940">
    <property type="protein sequence ID" value="KKM69731.1"/>
    <property type="molecule type" value="Genomic_DNA"/>
</dbReference>
<dbReference type="InterPro" id="IPR052346">
    <property type="entry name" value="O-mannosyl-transferase_TMTC"/>
</dbReference>
<dbReference type="PANTHER" id="PTHR44227:SF3">
    <property type="entry name" value="PROTEIN O-MANNOSYL-TRANSFERASE TMTC4"/>
    <property type="match status" value="1"/>
</dbReference>
<dbReference type="AlphaFoldDB" id="A0A0F9K503"/>
<feature type="transmembrane region" description="Helical" evidence="3">
    <location>
        <begin position="368"/>
        <end position="385"/>
    </location>
</feature>
<gene>
    <name evidence="4" type="ORF">LCGC14_1447810</name>
</gene>
<keyword evidence="3" id="KW-0812">Transmembrane</keyword>
<protein>
    <recommendedName>
        <fullName evidence="5">Glycosyltransferase RgtA/B/C/D-like domain-containing protein</fullName>
    </recommendedName>
</protein>
<name>A0A0F9K503_9ZZZZ</name>
<feature type="transmembrane region" description="Helical" evidence="3">
    <location>
        <begin position="16"/>
        <end position="35"/>
    </location>
</feature>
<dbReference type="PANTHER" id="PTHR44227">
    <property type="match status" value="1"/>
</dbReference>
<keyword evidence="2" id="KW-0802">TPR repeat</keyword>
<organism evidence="4">
    <name type="scientific">marine sediment metagenome</name>
    <dbReference type="NCBI Taxonomy" id="412755"/>
    <lineage>
        <taxon>unclassified sequences</taxon>
        <taxon>metagenomes</taxon>
        <taxon>ecological metagenomes</taxon>
    </lineage>
</organism>
<feature type="transmembrane region" description="Helical" evidence="3">
    <location>
        <begin position="202"/>
        <end position="230"/>
    </location>
</feature>
<keyword evidence="3" id="KW-1133">Transmembrane helix</keyword>
<evidence type="ECO:0008006" key="5">
    <source>
        <dbReference type="Google" id="ProtNLM"/>
    </source>
</evidence>
<accession>A0A0F9K503</accession>
<evidence type="ECO:0000256" key="2">
    <source>
        <dbReference type="ARBA" id="ARBA00022803"/>
    </source>
</evidence>
<feature type="transmembrane region" description="Helical" evidence="3">
    <location>
        <begin position="343"/>
        <end position="362"/>
    </location>
</feature>
<feature type="non-terminal residue" evidence="4">
    <location>
        <position position="484"/>
    </location>
</feature>
<evidence type="ECO:0000256" key="1">
    <source>
        <dbReference type="ARBA" id="ARBA00022737"/>
    </source>
</evidence>
<feature type="transmembrane region" description="Helical" evidence="3">
    <location>
        <begin position="318"/>
        <end position="336"/>
    </location>
</feature>
<proteinExistence type="predicted"/>
<keyword evidence="1" id="KW-0677">Repeat</keyword>
<evidence type="ECO:0000256" key="3">
    <source>
        <dbReference type="SAM" id="Phobius"/>
    </source>
</evidence>
<feature type="transmembrane region" description="Helical" evidence="3">
    <location>
        <begin position="109"/>
        <end position="128"/>
    </location>
</feature>
<sequence length="484" mass="52385">MRQAGETDGGARRSGLLTAGGIVALAGLILLLHGGSLSHGLFMDDYAHFQQLRECGWSLGELTRACRLELVGEIIELWWMPELTLRFFRPVAFGLMKLTYTLSDWDPSVMHAASLGWHLAVCTLLMFLLRRVGLGRGISWCLAALFAVHPAHIATVRWIACQSELMVTAFLLASFLCYARFRALPGDGAGEPRDAGSGAAGWAVASAAFFGLAVGCRENAIVFPFVLLAVELVLRGSRPRGVLVLFGVFGLMIAGYLALRWQMLGGAALPPRPYIVPPSAPDFPRYVFDKACYYLLAEYLAAPCVPIGGLAYLRDHPLMFYGLAAFLVAVMLPVCLRRKRRLAAMLGGAWLGGFLLPVLPAFESPHHLYLPGIGWAITAALLFAGRGEADPTSAGRRGRIARWGGLGLAAVVFAGATHFFGLALDTAQRVEDLVAEEVSAAPSGLHDGDRIYIFNLPIIAHYLKLAVEQRTGLRDLRVSALTWA</sequence>
<keyword evidence="3" id="KW-0472">Membrane</keyword>